<feature type="chain" id="PRO_5017422444" evidence="1">
    <location>
        <begin position="24"/>
        <end position="156"/>
    </location>
</feature>
<sequence length="156" mass="16344">MKFTTIASIGGLCLLIQQTPAPAAFVDGIITAVFVGMGAGETSQIVSHIPKRDVSIFDILEQRDGDPFAGLPQPAADECKGQLQDGATVVFSPIGSDGIRIDGVPPACMTLANVYLGENPNQPGPIPMGSASLEYHNLSQEEIDKLHATLNEAQGQ</sequence>
<gene>
    <name evidence="2" type="ORF">PHISCL_01222</name>
</gene>
<evidence type="ECO:0000313" key="3">
    <source>
        <dbReference type="Proteomes" id="UP000266188"/>
    </source>
</evidence>
<evidence type="ECO:0000313" key="2">
    <source>
        <dbReference type="EMBL" id="RJE26421.1"/>
    </source>
</evidence>
<keyword evidence="1" id="KW-0732">Signal</keyword>
<feature type="signal peptide" evidence="1">
    <location>
        <begin position="1"/>
        <end position="23"/>
    </location>
</feature>
<proteinExistence type="predicted"/>
<keyword evidence="3" id="KW-1185">Reference proteome</keyword>
<protein>
    <submittedName>
        <fullName evidence="2">Uncharacterized protein</fullName>
    </submittedName>
</protein>
<comment type="caution">
    <text evidence="2">The sequence shown here is derived from an EMBL/GenBank/DDBJ whole genome shotgun (WGS) entry which is preliminary data.</text>
</comment>
<reference evidence="3" key="1">
    <citation type="submission" date="2017-02" db="EMBL/GenBank/DDBJ databases">
        <authorList>
            <person name="Tafer H."/>
            <person name="Lopandic K."/>
        </authorList>
    </citation>
    <scope>NUCLEOTIDE SEQUENCE [LARGE SCALE GENOMIC DNA]</scope>
    <source>
        <strain evidence="3">CBS 366.77</strain>
    </source>
</reference>
<evidence type="ECO:0000256" key="1">
    <source>
        <dbReference type="SAM" id="SignalP"/>
    </source>
</evidence>
<dbReference type="STRING" id="2070753.A0A3A3AAN6"/>
<name>A0A3A3AAN6_9EURO</name>
<dbReference type="EMBL" id="MVGC01000022">
    <property type="protein sequence ID" value="RJE26421.1"/>
    <property type="molecule type" value="Genomic_DNA"/>
</dbReference>
<dbReference type="Proteomes" id="UP000266188">
    <property type="component" value="Unassembled WGS sequence"/>
</dbReference>
<dbReference type="AlphaFoldDB" id="A0A3A3AAN6"/>
<accession>A0A3A3AAN6</accession>
<organism evidence="2 3">
    <name type="scientific">Aspergillus sclerotialis</name>
    <dbReference type="NCBI Taxonomy" id="2070753"/>
    <lineage>
        <taxon>Eukaryota</taxon>
        <taxon>Fungi</taxon>
        <taxon>Dikarya</taxon>
        <taxon>Ascomycota</taxon>
        <taxon>Pezizomycotina</taxon>
        <taxon>Eurotiomycetes</taxon>
        <taxon>Eurotiomycetidae</taxon>
        <taxon>Eurotiales</taxon>
        <taxon>Aspergillaceae</taxon>
        <taxon>Aspergillus</taxon>
        <taxon>Aspergillus subgen. Polypaecilum</taxon>
    </lineage>
</organism>
<dbReference type="OrthoDB" id="4161406at2759"/>